<proteinExistence type="predicted"/>
<name>A0A967B1J5_9MICO</name>
<protein>
    <submittedName>
        <fullName evidence="2">Uncharacterized protein</fullName>
    </submittedName>
</protein>
<reference evidence="2" key="1">
    <citation type="submission" date="2020-03" db="EMBL/GenBank/DDBJ databases">
        <title>Draft sequencing of Calidifontibacter sp. DB0510.</title>
        <authorList>
            <person name="Kim D.-U."/>
        </authorList>
    </citation>
    <scope>NUCLEOTIDE SEQUENCE</scope>
    <source>
        <strain evidence="2">DB0510</strain>
    </source>
</reference>
<keyword evidence="3" id="KW-1185">Reference proteome</keyword>
<dbReference type="EMBL" id="JAAOIV010000005">
    <property type="protein sequence ID" value="NHN55700.1"/>
    <property type="molecule type" value="Genomic_DNA"/>
</dbReference>
<keyword evidence="1" id="KW-0812">Transmembrane</keyword>
<feature type="transmembrane region" description="Helical" evidence="1">
    <location>
        <begin position="77"/>
        <end position="96"/>
    </location>
</feature>
<keyword evidence="1" id="KW-1133">Transmembrane helix</keyword>
<accession>A0A967B1J5</accession>
<comment type="caution">
    <text evidence="2">The sequence shown here is derived from an EMBL/GenBank/DDBJ whole genome shotgun (WGS) entry which is preliminary data.</text>
</comment>
<evidence type="ECO:0000313" key="2">
    <source>
        <dbReference type="EMBL" id="NHN55700.1"/>
    </source>
</evidence>
<feature type="transmembrane region" description="Helical" evidence="1">
    <location>
        <begin position="111"/>
        <end position="131"/>
    </location>
</feature>
<evidence type="ECO:0000256" key="1">
    <source>
        <dbReference type="SAM" id="Phobius"/>
    </source>
</evidence>
<keyword evidence="1" id="KW-0472">Membrane</keyword>
<dbReference type="RefSeq" id="WP_166195737.1">
    <property type="nucleotide sequence ID" value="NZ_JAAOIV010000005.1"/>
</dbReference>
<evidence type="ECO:0000313" key="3">
    <source>
        <dbReference type="Proteomes" id="UP000744769"/>
    </source>
</evidence>
<dbReference type="Proteomes" id="UP000744769">
    <property type="component" value="Unassembled WGS sequence"/>
</dbReference>
<gene>
    <name evidence="2" type="ORF">G9U51_07915</name>
</gene>
<organism evidence="2 3">
    <name type="scientific">Metallococcus carri</name>
    <dbReference type="NCBI Taxonomy" id="1656884"/>
    <lineage>
        <taxon>Bacteria</taxon>
        <taxon>Bacillati</taxon>
        <taxon>Actinomycetota</taxon>
        <taxon>Actinomycetes</taxon>
        <taxon>Micrococcales</taxon>
        <taxon>Dermacoccaceae</taxon>
        <taxon>Metallococcus</taxon>
    </lineage>
</organism>
<dbReference type="AlphaFoldDB" id="A0A967B1J5"/>
<sequence length="177" mass="19194">MTTKKWNIEPEWQEPFVAALTRRGADGHAINGALSGVDQECLAKGKPARELFGDPEKYAEGIVLPGTQAAKASRARAIVLQIVGLIGMFLTLWGWTGMRRQVDSLLGMSPVVPFVIGLILTLGAAITDVVLGSRADVYALDPGQKPTGRQLFLNKIAPWLIVLLTLVGMLIIWARYS</sequence>
<feature type="transmembrane region" description="Helical" evidence="1">
    <location>
        <begin position="152"/>
        <end position="174"/>
    </location>
</feature>